<reference evidence="3" key="1">
    <citation type="submission" date="2016-10" db="EMBL/GenBank/DDBJ databases">
        <authorList>
            <person name="Varghese N."/>
            <person name="Submissions S."/>
        </authorList>
    </citation>
    <scope>NUCLEOTIDE SEQUENCE [LARGE SCALE GENOMIC DNA]</scope>
    <source>
        <strain evidence="3">DSM 17038</strain>
    </source>
</reference>
<organism evidence="2 3">
    <name type="scientific">Desulfotruncus arcticus DSM 17038</name>
    <dbReference type="NCBI Taxonomy" id="1121424"/>
    <lineage>
        <taxon>Bacteria</taxon>
        <taxon>Bacillati</taxon>
        <taxon>Bacillota</taxon>
        <taxon>Clostridia</taxon>
        <taxon>Eubacteriales</taxon>
        <taxon>Desulfallaceae</taxon>
        <taxon>Desulfotruncus</taxon>
    </lineage>
</organism>
<evidence type="ECO:0000313" key="2">
    <source>
        <dbReference type="EMBL" id="SFH21880.1"/>
    </source>
</evidence>
<name>A0A1I2Y857_9FIRM</name>
<dbReference type="EMBL" id="FOOX01000020">
    <property type="protein sequence ID" value="SFH21880.1"/>
    <property type="molecule type" value="Genomic_DNA"/>
</dbReference>
<protein>
    <submittedName>
        <fullName evidence="2">Uncharacterized protein</fullName>
    </submittedName>
</protein>
<sequence length="101" mass="11643">MPAWMLGFLLEVWRYSSKNCTENLVTNQITRGGMAMAMLVGFLGQYPGCRCMFRTLDINNECRFKCPKRVDSCEICHFGGNKGLPRKTTDSGNRRKRDKKR</sequence>
<dbReference type="Proteomes" id="UP000199337">
    <property type="component" value="Unassembled WGS sequence"/>
</dbReference>
<dbReference type="AlphaFoldDB" id="A0A1I2Y857"/>
<evidence type="ECO:0000256" key="1">
    <source>
        <dbReference type="SAM" id="MobiDB-lite"/>
    </source>
</evidence>
<feature type="region of interest" description="Disordered" evidence="1">
    <location>
        <begin position="79"/>
        <end position="101"/>
    </location>
</feature>
<proteinExistence type="predicted"/>
<evidence type="ECO:0000313" key="3">
    <source>
        <dbReference type="Proteomes" id="UP000199337"/>
    </source>
</evidence>
<keyword evidence="3" id="KW-1185">Reference proteome</keyword>
<gene>
    <name evidence="2" type="ORF">SAMN05660649_04301</name>
</gene>
<accession>A0A1I2Y857</accession>
<dbReference type="STRING" id="341036.SAMN05660649_04301"/>